<reference evidence="2" key="1">
    <citation type="journal article" date="2020" name="Stud. Mycol.">
        <title>101 Dothideomycetes genomes: a test case for predicting lifestyles and emergence of pathogens.</title>
        <authorList>
            <person name="Haridas S."/>
            <person name="Albert R."/>
            <person name="Binder M."/>
            <person name="Bloem J."/>
            <person name="Labutti K."/>
            <person name="Salamov A."/>
            <person name="Andreopoulos B."/>
            <person name="Baker S."/>
            <person name="Barry K."/>
            <person name="Bills G."/>
            <person name="Bluhm B."/>
            <person name="Cannon C."/>
            <person name="Castanera R."/>
            <person name="Culley D."/>
            <person name="Daum C."/>
            <person name="Ezra D."/>
            <person name="Gonzalez J."/>
            <person name="Henrissat B."/>
            <person name="Kuo A."/>
            <person name="Liang C."/>
            <person name="Lipzen A."/>
            <person name="Lutzoni F."/>
            <person name="Magnuson J."/>
            <person name="Mondo S."/>
            <person name="Nolan M."/>
            <person name="Ohm R."/>
            <person name="Pangilinan J."/>
            <person name="Park H.-J."/>
            <person name="Ramirez L."/>
            <person name="Alfaro M."/>
            <person name="Sun H."/>
            <person name="Tritt A."/>
            <person name="Yoshinaga Y."/>
            <person name="Zwiers L.-H."/>
            <person name="Turgeon B."/>
            <person name="Goodwin S."/>
            <person name="Spatafora J."/>
            <person name="Crous P."/>
            <person name="Grigoriev I."/>
        </authorList>
    </citation>
    <scope>NUCLEOTIDE SEQUENCE</scope>
    <source>
        <strain evidence="2">CBS 690.94</strain>
    </source>
</reference>
<comment type="caution">
    <text evidence="2">The sequence shown here is derived from an EMBL/GenBank/DDBJ whole genome shotgun (WGS) entry which is preliminary data.</text>
</comment>
<sequence>MASPVRGKPPPINTQRLSALQPTTPSASSPHKCPCKRPRSPDCNCPHDKRCALRSVRPTPTTSSSVKSPFARGKYASTSTSTTTSPTYRNAFPGVAGPHSALHSPSTRPSAYEFGYDGCMSLHATAPLTISMSISVIKDLPRGVTRTFSGRVGRRKKRPKDIRVPKANEMIDTSMCICDMECNCRCWTLNSPIATRHSPMFDRDDIR</sequence>
<evidence type="ECO:0000313" key="2">
    <source>
        <dbReference type="EMBL" id="KAF2438155.1"/>
    </source>
</evidence>
<evidence type="ECO:0000256" key="1">
    <source>
        <dbReference type="SAM" id="MobiDB-lite"/>
    </source>
</evidence>
<feature type="compositionally biased region" description="Low complexity" evidence="1">
    <location>
        <begin position="55"/>
        <end position="69"/>
    </location>
</feature>
<gene>
    <name evidence="2" type="ORF">P171DRAFT_491443</name>
</gene>
<dbReference type="AlphaFoldDB" id="A0A9P4U5L6"/>
<feature type="region of interest" description="Disordered" evidence="1">
    <location>
        <begin position="1"/>
        <end position="43"/>
    </location>
</feature>
<feature type="compositionally biased region" description="Low complexity" evidence="1">
    <location>
        <begin position="77"/>
        <end position="87"/>
    </location>
</feature>
<organism evidence="2 3">
    <name type="scientific">Karstenula rhodostoma CBS 690.94</name>
    <dbReference type="NCBI Taxonomy" id="1392251"/>
    <lineage>
        <taxon>Eukaryota</taxon>
        <taxon>Fungi</taxon>
        <taxon>Dikarya</taxon>
        <taxon>Ascomycota</taxon>
        <taxon>Pezizomycotina</taxon>
        <taxon>Dothideomycetes</taxon>
        <taxon>Pleosporomycetidae</taxon>
        <taxon>Pleosporales</taxon>
        <taxon>Massarineae</taxon>
        <taxon>Didymosphaeriaceae</taxon>
        <taxon>Karstenula</taxon>
    </lineage>
</organism>
<evidence type="ECO:0000313" key="3">
    <source>
        <dbReference type="Proteomes" id="UP000799764"/>
    </source>
</evidence>
<proteinExistence type="predicted"/>
<feature type="region of interest" description="Disordered" evidence="1">
    <location>
        <begin position="55"/>
        <end position="89"/>
    </location>
</feature>
<protein>
    <submittedName>
        <fullName evidence="2">Uncharacterized protein</fullName>
    </submittedName>
</protein>
<keyword evidence="3" id="KW-1185">Reference proteome</keyword>
<feature type="compositionally biased region" description="Polar residues" evidence="1">
    <location>
        <begin position="13"/>
        <end position="29"/>
    </location>
</feature>
<name>A0A9P4U5L6_9PLEO</name>
<dbReference type="EMBL" id="MU001513">
    <property type="protein sequence ID" value="KAF2438155.1"/>
    <property type="molecule type" value="Genomic_DNA"/>
</dbReference>
<dbReference type="OrthoDB" id="10371851at2759"/>
<dbReference type="Proteomes" id="UP000799764">
    <property type="component" value="Unassembled WGS sequence"/>
</dbReference>
<accession>A0A9P4U5L6</accession>